<organism evidence="5 6">
    <name type="scientific">Candidatus Kerfeldbacteria bacterium CG08_land_8_20_14_0_20_42_7</name>
    <dbReference type="NCBI Taxonomy" id="2014245"/>
    <lineage>
        <taxon>Bacteria</taxon>
        <taxon>Candidatus Kerfeldiibacteriota</taxon>
    </lineage>
</organism>
<dbReference type="Gene3D" id="3.40.50.300">
    <property type="entry name" value="P-loop containing nucleotide triphosphate hydrolases"/>
    <property type="match status" value="1"/>
</dbReference>
<dbReference type="GO" id="GO:0016887">
    <property type="term" value="F:ATP hydrolysis activity"/>
    <property type="evidence" value="ECO:0007669"/>
    <property type="project" value="TreeGrafter"/>
</dbReference>
<dbReference type="Proteomes" id="UP000228711">
    <property type="component" value="Unassembled WGS sequence"/>
</dbReference>
<dbReference type="PROSITE" id="PS00662">
    <property type="entry name" value="T2SP_E"/>
    <property type="match status" value="1"/>
</dbReference>
<sequence>DGVNQIQVNPKTNLTFAQGLKAILRQDPDIVMVGEIRDKETASIAINAAMTGHLVLSTLHTNDAATTLPRLLDMGIEPFQIASTINVIIAQRLVRKLHTSYMESYLPSQKEAQLVLSSLTPQEQKELGTTPSRLRLFKPKKFLPAHESGYEGRIGIFEILVVNEEIKSLIMERANADDIRTAARKAGMHSMYFDGLTKALAGKTSIDEVLKATYS</sequence>
<evidence type="ECO:0000313" key="5">
    <source>
        <dbReference type="EMBL" id="PIS41110.1"/>
    </source>
</evidence>
<dbReference type="AlphaFoldDB" id="A0A2H0YRM9"/>
<keyword evidence="2" id="KW-0547">Nucleotide-binding</keyword>
<name>A0A2H0YRM9_9BACT</name>
<dbReference type="Pfam" id="PF00437">
    <property type="entry name" value="T2SSE"/>
    <property type="match status" value="1"/>
</dbReference>
<evidence type="ECO:0000313" key="6">
    <source>
        <dbReference type="Proteomes" id="UP000228711"/>
    </source>
</evidence>
<feature type="domain" description="Bacterial type II secretion system protein E" evidence="4">
    <location>
        <begin position="24"/>
        <end position="38"/>
    </location>
</feature>
<dbReference type="InterPro" id="IPR001482">
    <property type="entry name" value="T2SS/T4SS_dom"/>
</dbReference>
<evidence type="ECO:0000256" key="1">
    <source>
        <dbReference type="ARBA" id="ARBA00006611"/>
    </source>
</evidence>
<comment type="caution">
    <text evidence="5">The sequence shown here is derived from an EMBL/GenBank/DDBJ whole genome shotgun (WGS) entry which is preliminary data.</text>
</comment>
<accession>A0A2H0YRM9</accession>
<evidence type="ECO:0000259" key="4">
    <source>
        <dbReference type="PROSITE" id="PS00662"/>
    </source>
</evidence>
<evidence type="ECO:0000256" key="2">
    <source>
        <dbReference type="ARBA" id="ARBA00022741"/>
    </source>
</evidence>
<dbReference type="PANTHER" id="PTHR30258">
    <property type="entry name" value="TYPE II SECRETION SYSTEM PROTEIN GSPE-RELATED"/>
    <property type="match status" value="1"/>
</dbReference>
<feature type="non-terminal residue" evidence="5">
    <location>
        <position position="1"/>
    </location>
</feature>
<dbReference type="SUPFAM" id="SSF52540">
    <property type="entry name" value="P-loop containing nucleoside triphosphate hydrolases"/>
    <property type="match status" value="1"/>
</dbReference>
<dbReference type="PANTHER" id="PTHR30258:SF2">
    <property type="entry name" value="COMG OPERON PROTEIN 1"/>
    <property type="match status" value="1"/>
</dbReference>
<keyword evidence="3" id="KW-0067">ATP-binding</keyword>
<dbReference type="EMBL" id="PEXV01000154">
    <property type="protein sequence ID" value="PIS41110.1"/>
    <property type="molecule type" value="Genomic_DNA"/>
</dbReference>
<reference evidence="6" key="1">
    <citation type="submission" date="2017-09" db="EMBL/GenBank/DDBJ databases">
        <title>Depth-based differentiation of microbial function through sediment-hosted aquifers and enrichment of novel symbionts in the deep terrestrial subsurface.</title>
        <authorList>
            <person name="Probst A.J."/>
            <person name="Ladd B."/>
            <person name="Jarett J.K."/>
            <person name="Geller-Mcgrath D.E."/>
            <person name="Sieber C.M.K."/>
            <person name="Emerson J.B."/>
            <person name="Anantharaman K."/>
            <person name="Thomas B.C."/>
            <person name="Malmstrom R."/>
            <person name="Stieglmeier M."/>
            <person name="Klingl A."/>
            <person name="Woyke T."/>
            <person name="Ryan C.M."/>
            <person name="Banfield J.F."/>
        </authorList>
    </citation>
    <scope>NUCLEOTIDE SEQUENCE [LARGE SCALE GENOMIC DNA]</scope>
</reference>
<protein>
    <recommendedName>
        <fullName evidence="4">Bacterial type II secretion system protein E domain-containing protein</fullName>
    </recommendedName>
</protein>
<dbReference type="GO" id="GO:0005524">
    <property type="term" value="F:ATP binding"/>
    <property type="evidence" value="ECO:0007669"/>
    <property type="project" value="UniProtKB-KW"/>
</dbReference>
<dbReference type="CDD" id="cd01129">
    <property type="entry name" value="PulE-GspE-like"/>
    <property type="match status" value="1"/>
</dbReference>
<dbReference type="InterPro" id="IPR027417">
    <property type="entry name" value="P-loop_NTPase"/>
</dbReference>
<evidence type="ECO:0000256" key="3">
    <source>
        <dbReference type="ARBA" id="ARBA00022840"/>
    </source>
</evidence>
<dbReference type="GO" id="GO:0005886">
    <property type="term" value="C:plasma membrane"/>
    <property type="evidence" value="ECO:0007669"/>
    <property type="project" value="TreeGrafter"/>
</dbReference>
<comment type="similarity">
    <text evidence="1">Belongs to the GSP E family.</text>
</comment>
<gene>
    <name evidence="5" type="ORF">COT25_04845</name>
</gene>
<proteinExistence type="inferred from homology"/>